<evidence type="ECO:0000256" key="2">
    <source>
        <dbReference type="ARBA" id="ARBA00022722"/>
    </source>
</evidence>
<evidence type="ECO:0000256" key="4">
    <source>
        <dbReference type="ARBA" id="ARBA00022839"/>
    </source>
</evidence>
<dbReference type="Proteomes" id="UP000092666">
    <property type="component" value="Unassembled WGS sequence"/>
</dbReference>
<organism evidence="7 8">
    <name type="scientific">Kwoniella heveanensis BCC8398</name>
    <dbReference type="NCBI Taxonomy" id="1296120"/>
    <lineage>
        <taxon>Eukaryota</taxon>
        <taxon>Fungi</taxon>
        <taxon>Dikarya</taxon>
        <taxon>Basidiomycota</taxon>
        <taxon>Agaricomycotina</taxon>
        <taxon>Tremellomycetes</taxon>
        <taxon>Tremellales</taxon>
        <taxon>Cryptococcaceae</taxon>
        <taxon>Kwoniella</taxon>
    </lineage>
</organism>
<reference evidence="7 8" key="1">
    <citation type="submission" date="2013-07" db="EMBL/GenBank/DDBJ databases">
        <title>The Genome Sequence of Cryptococcus heveanensis BCC8398.</title>
        <authorList>
            <consortium name="The Broad Institute Genome Sequencing Platform"/>
            <person name="Cuomo C."/>
            <person name="Litvintseva A."/>
            <person name="Chen Y."/>
            <person name="Heitman J."/>
            <person name="Sun S."/>
            <person name="Springer D."/>
            <person name="Dromer F."/>
            <person name="Young S.K."/>
            <person name="Zeng Q."/>
            <person name="Gargeya S."/>
            <person name="Fitzgerald M."/>
            <person name="Abouelleil A."/>
            <person name="Alvarado L."/>
            <person name="Berlin A.M."/>
            <person name="Chapman S.B."/>
            <person name="Dewar J."/>
            <person name="Goldberg J."/>
            <person name="Griggs A."/>
            <person name="Gujja S."/>
            <person name="Hansen M."/>
            <person name="Howarth C."/>
            <person name="Imamovic A."/>
            <person name="Larimer J."/>
            <person name="McCowan C."/>
            <person name="Murphy C."/>
            <person name="Pearson M."/>
            <person name="Priest M."/>
            <person name="Roberts A."/>
            <person name="Saif S."/>
            <person name="Shea T."/>
            <person name="Sykes S."/>
            <person name="Wortman J."/>
            <person name="Nusbaum C."/>
            <person name="Birren B."/>
        </authorList>
    </citation>
    <scope>NUCLEOTIDE SEQUENCE [LARGE SCALE GENOMIC DNA]</scope>
    <source>
        <strain evidence="7 8">BCC8398</strain>
    </source>
</reference>
<accession>A0A1B9GPP7</accession>
<feature type="region of interest" description="Disordered" evidence="5">
    <location>
        <begin position="141"/>
        <end position="169"/>
    </location>
</feature>
<comment type="similarity">
    <text evidence="1">Belongs to the oligoribonuclease family.</text>
</comment>
<dbReference type="AlphaFoldDB" id="A0A1B9GPP7"/>
<feature type="compositionally biased region" description="Polar residues" evidence="5">
    <location>
        <begin position="145"/>
        <end position="169"/>
    </location>
</feature>
<keyword evidence="2" id="KW-0540">Nuclease</keyword>
<evidence type="ECO:0000259" key="6">
    <source>
        <dbReference type="SMART" id="SM00479"/>
    </source>
</evidence>
<dbReference type="STRING" id="1296120.A0A1B9GPP7"/>
<protein>
    <submittedName>
        <fullName evidence="7">Oligoribonuclease, mitochondrial</fullName>
    </submittedName>
</protein>
<keyword evidence="3" id="KW-0378">Hydrolase</keyword>
<dbReference type="InterPro" id="IPR013520">
    <property type="entry name" value="Ribonucl_H"/>
</dbReference>
<dbReference type="Gene3D" id="3.30.420.10">
    <property type="entry name" value="Ribonuclease H-like superfamily/Ribonuclease H"/>
    <property type="match status" value="1"/>
</dbReference>
<keyword evidence="8" id="KW-1185">Reference proteome</keyword>
<dbReference type="InterPro" id="IPR022894">
    <property type="entry name" value="Oligoribonuclease"/>
</dbReference>
<dbReference type="GO" id="GO:0005739">
    <property type="term" value="C:mitochondrion"/>
    <property type="evidence" value="ECO:0007669"/>
    <property type="project" value="TreeGrafter"/>
</dbReference>
<reference evidence="8" key="2">
    <citation type="submission" date="2013-12" db="EMBL/GenBank/DDBJ databases">
        <title>Evolution of pathogenesis and genome organization in the Tremellales.</title>
        <authorList>
            <person name="Cuomo C."/>
            <person name="Litvintseva A."/>
            <person name="Heitman J."/>
            <person name="Chen Y."/>
            <person name="Sun S."/>
            <person name="Springer D."/>
            <person name="Dromer F."/>
            <person name="Young S."/>
            <person name="Zeng Q."/>
            <person name="Chapman S."/>
            <person name="Gujja S."/>
            <person name="Saif S."/>
            <person name="Birren B."/>
        </authorList>
    </citation>
    <scope>NUCLEOTIDE SEQUENCE [LARGE SCALE GENOMIC DNA]</scope>
    <source>
        <strain evidence="8">BCC8398</strain>
    </source>
</reference>
<dbReference type="SUPFAM" id="SSF53098">
    <property type="entry name" value="Ribonuclease H-like"/>
    <property type="match status" value="1"/>
</dbReference>
<keyword evidence="4" id="KW-0269">Exonuclease</keyword>
<dbReference type="PANTHER" id="PTHR11046">
    <property type="entry name" value="OLIGORIBONUCLEASE, MITOCHONDRIAL"/>
    <property type="match status" value="1"/>
</dbReference>
<sequence>MPEPLTYDDGPLVWVDCEMTGLDFLHDKIIEIAVIITNGRLEPVDEGINYIINTPKDVLDNMNEWCVNQHGKSGLTQACLDSPYTYEQVTQKVLEYIQKWIPERGAGLLAGSTVHADMRGDEAPIVPDRRCQFSQGALQAMVSERQGTSQRGQKGRIDSSTESSDQFGK</sequence>
<dbReference type="CDD" id="cd06135">
    <property type="entry name" value="Orn"/>
    <property type="match status" value="1"/>
</dbReference>
<proteinExistence type="inferred from homology"/>
<feature type="domain" description="Exonuclease" evidence="6">
    <location>
        <begin position="11"/>
        <end position="156"/>
    </location>
</feature>
<evidence type="ECO:0000313" key="7">
    <source>
        <dbReference type="EMBL" id="OCF33032.1"/>
    </source>
</evidence>
<name>A0A1B9GPP7_9TREE</name>
<dbReference type="Pfam" id="PF00929">
    <property type="entry name" value="RNase_T"/>
    <property type="match status" value="1"/>
</dbReference>
<dbReference type="GO" id="GO:0003676">
    <property type="term" value="F:nucleic acid binding"/>
    <property type="evidence" value="ECO:0007669"/>
    <property type="project" value="InterPro"/>
</dbReference>
<dbReference type="GO" id="GO:0000175">
    <property type="term" value="F:3'-5'-RNA exonuclease activity"/>
    <property type="evidence" value="ECO:0007669"/>
    <property type="project" value="InterPro"/>
</dbReference>
<dbReference type="EMBL" id="KI669506">
    <property type="protein sequence ID" value="OCF33032.1"/>
    <property type="molecule type" value="Genomic_DNA"/>
</dbReference>
<evidence type="ECO:0000256" key="1">
    <source>
        <dbReference type="ARBA" id="ARBA00009921"/>
    </source>
</evidence>
<dbReference type="OrthoDB" id="270189at2759"/>
<dbReference type="NCBIfam" id="NF003765">
    <property type="entry name" value="PRK05359.1"/>
    <property type="match status" value="1"/>
</dbReference>
<dbReference type="SMART" id="SM00479">
    <property type="entry name" value="EXOIII"/>
    <property type="match status" value="1"/>
</dbReference>
<dbReference type="PANTHER" id="PTHR11046:SF0">
    <property type="entry name" value="OLIGORIBONUCLEASE, MITOCHONDRIAL"/>
    <property type="match status" value="1"/>
</dbReference>
<gene>
    <name evidence="7" type="ORF">I316_05370</name>
</gene>
<evidence type="ECO:0000256" key="3">
    <source>
        <dbReference type="ARBA" id="ARBA00022801"/>
    </source>
</evidence>
<evidence type="ECO:0000313" key="8">
    <source>
        <dbReference type="Proteomes" id="UP000092666"/>
    </source>
</evidence>
<dbReference type="InterPro" id="IPR036397">
    <property type="entry name" value="RNaseH_sf"/>
</dbReference>
<dbReference type="InterPro" id="IPR012337">
    <property type="entry name" value="RNaseH-like_sf"/>
</dbReference>
<evidence type="ECO:0000256" key="5">
    <source>
        <dbReference type="SAM" id="MobiDB-lite"/>
    </source>
</evidence>